<organism evidence="1 2">
    <name type="scientific">Deinococcus radiopugnans</name>
    <dbReference type="NCBI Taxonomy" id="57497"/>
    <lineage>
        <taxon>Bacteria</taxon>
        <taxon>Thermotogati</taxon>
        <taxon>Deinococcota</taxon>
        <taxon>Deinococci</taxon>
        <taxon>Deinococcales</taxon>
        <taxon>Deinococcaceae</taxon>
        <taxon>Deinococcus</taxon>
    </lineage>
</organism>
<dbReference type="Proteomes" id="UP000030634">
    <property type="component" value="Chromosome"/>
</dbReference>
<dbReference type="AlphaFoldDB" id="A0A0A7KKS3"/>
<name>A0A0A7KKS3_9DEIO</name>
<evidence type="ECO:0000313" key="1">
    <source>
        <dbReference type="EMBL" id="AIZ45163.1"/>
    </source>
</evidence>
<sequence>MDQLSAGVPGVMLMLAGTPEVFSGRRGLTELPPLAGRLDDPTLNTAHPNLRGPQLPLPRFGEPELVQVMEHLRHLWQAAVGEDTRVNAGFGPYLAQGWTAQLGDASPRVAIREYLSVLDRARDYPDFNAYAHYQFSPPADLRPEETLGAAAEEDTF</sequence>
<dbReference type="RefSeq" id="WP_039683885.1">
    <property type="nucleotide sequence ID" value="NZ_CP010028.1"/>
</dbReference>
<proteinExistence type="predicted"/>
<accession>A0A0A7KKS3</accession>
<dbReference type="EMBL" id="CP010028">
    <property type="protein sequence ID" value="AIZ45163.1"/>
    <property type="molecule type" value="Genomic_DNA"/>
</dbReference>
<reference evidence="2" key="1">
    <citation type="submission" date="2014-11" db="EMBL/GenBank/DDBJ databases">
        <title>Hymenobacter sp. DG25B genome submission.</title>
        <authorList>
            <person name="Jung H.-Y."/>
            <person name="Kim M.K."/>
            <person name="Srinivasan S."/>
            <person name="Lim S."/>
        </authorList>
    </citation>
    <scope>NUCLEOTIDE SEQUENCE [LARGE SCALE GENOMIC DNA]</scope>
    <source>
        <strain evidence="2">DY59</strain>
    </source>
</reference>
<dbReference type="InterPro" id="IPR021228">
    <property type="entry name" value="BrxD"/>
</dbReference>
<protein>
    <submittedName>
        <fullName evidence="1">Uncharacterized protein</fullName>
    </submittedName>
</protein>
<evidence type="ECO:0000313" key="2">
    <source>
        <dbReference type="Proteomes" id="UP000030634"/>
    </source>
</evidence>
<dbReference type="HOGENOM" id="CLU_1683684_0_0_0"/>
<dbReference type="STRING" id="1182571.QR90_08685"/>
<gene>
    <name evidence="1" type="ORF">QR90_08685</name>
</gene>
<dbReference type="Pfam" id="PF10923">
    <property type="entry name" value="BrxC_BrxD"/>
    <property type="match status" value="1"/>
</dbReference>
<dbReference type="KEGG" id="dsw:QR90_08685"/>